<sequence length="76" mass="9016">MEMNRPMEWLRLPHFRITFGNAPSPSVARRILFTKLEKNEFCTPTGTNLEMKIEKIKQRKEIWKEFVRGGLYCTVA</sequence>
<dbReference type="AlphaFoldDB" id="A0A8X6WR05"/>
<gene>
    <name evidence="1" type="ORF">TNIN_169382</name>
</gene>
<name>A0A8X6WR05_9ARAC</name>
<evidence type="ECO:0000313" key="1">
    <source>
        <dbReference type="EMBL" id="GFY39714.1"/>
    </source>
</evidence>
<accession>A0A8X6WR05</accession>
<organism evidence="1 2">
    <name type="scientific">Trichonephila inaurata madagascariensis</name>
    <dbReference type="NCBI Taxonomy" id="2747483"/>
    <lineage>
        <taxon>Eukaryota</taxon>
        <taxon>Metazoa</taxon>
        <taxon>Ecdysozoa</taxon>
        <taxon>Arthropoda</taxon>
        <taxon>Chelicerata</taxon>
        <taxon>Arachnida</taxon>
        <taxon>Araneae</taxon>
        <taxon>Araneomorphae</taxon>
        <taxon>Entelegynae</taxon>
        <taxon>Araneoidea</taxon>
        <taxon>Nephilidae</taxon>
        <taxon>Trichonephila</taxon>
        <taxon>Trichonephila inaurata</taxon>
    </lineage>
</organism>
<protein>
    <submittedName>
        <fullName evidence="1">Uncharacterized protein</fullName>
    </submittedName>
</protein>
<comment type="caution">
    <text evidence="1">The sequence shown here is derived from an EMBL/GenBank/DDBJ whole genome shotgun (WGS) entry which is preliminary data.</text>
</comment>
<dbReference type="Proteomes" id="UP000886998">
    <property type="component" value="Unassembled WGS sequence"/>
</dbReference>
<reference evidence="1" key="1">
    <citation type="submission" date="2020-08" db="EMBL/GenBank/DDBJ databases">
        <title>Multicomponent nature underlies the extraordinary mechanical properties of spider dragline silk.</title>
        <authorList>
            <person name="Kono N."/>
            <person name="Nakamura H."/>
            <person name="Mori M."/>
            <person name="Yoshida Y."/>
            <person name="Ohtoshi R."/>
            <person name="Malay A.D."/>
            <person name="Moran D.A.P."/>
            <person name="Tomita M."/>
            <person name="Numata K."/>
            <person name="Arakawa K."/>
        </authorList>
    </citation>
    <scope>NUCLEOTIDE SEQUENCE</scope>
</reference>
<evidence type="ECO:0000313" key="2">
    <source>
        <dbReference type="Proteomes" id="UP000886998"/>
    </source>
</evidence>
<dbReference type="EMBL" id="BMAV01001510">
    <property type="protein sequence ID" value="GFY39714.1"/>
    <property type="molecule type" value="Genomic_DNA"/>
</dbReference>
<keyword evidence="2" id="KW-1185">Reference proteome</keyword>
<feature type="non-terminal residue" evidence="1">
    <location>
        <position position="1"/>
    </location>
</feature>
<proteinExistence type="predicted"/>